<gene>
    <name evidence="2" type="ORF">OVA965_LOCUS9834</name>
    <name evidence="3" type="ORF">TMI583_LOCUS9830</name>
</gene>
<sequence>MNNHVSMLKTCRNNAWHFLYRILFLLYYLDSVNHKREEANRKRETEMDNAIKIWEKTDRDEFKRRVENKTNELIQIWENEILAERILLNEQRKNENVTGIICCKKCNHELGEIAWLKRRNTAYFITNENFFKKTTVSATPFTRVQEILFKGTFLQRGNKSFESYKKSSKQVFDISLAGREGDVKCQCGSKLGGFQKYLDRRDLGDMCALACKNVKFRRDNETQYFMIPKWTAVREFYVPFIEEL</sequence>
<organism evidence="3 4">
    <name type="scientific">Didymodactylos carnosus</name>
    <dbReference type="NCBI Taxonomy" id="1234261"/>
    <lineage>
        <taxon>Eukaryota</taxon>
        <taxon>Metazoa</taxon>
        <taxon>Spiralia</taxon>
        <taxon>Gnathifera</taxon>
        <taxon>Rotifera</taxon>
        <taxon>Eurotatoria</taxon>
        <taxon>Bdelloidea</taxon>
        <taxon>Philodinida</taxon>
        <taxon>Philodinidae</taxon>
        <taxon>Didymodactylos</taxon>
    </lineage>
</organism>
<proteinExistence type="predicted"/>
<feature type="signal peptide" evidence="1">
    <location>
        <begin position="1"/>
        <end position="34"/>
    </location>
</feature>
<accession>A0A8S2HUD0</accession>
<name>A0A8S2HUD0_9BILA</name>
<dbReference type="Proteomes" id="UP000677228">
    <property type="component" value="Unassembled WGS sequence"/>
</dbReference>
<evidence type="ECO:0000313" key="2">
    <source>
        <dbReference type="EMBL" id="CAF0905244.1"/>
    </source>
</evidence>
<comment type="caution">
    <text evidence="3">The sequence shown here is derived from an EMBL/GenBank/DDBJ whole genome shotgun (WGS) entry which is preliminary data.</text>
</comment>
<dbReference type="AlphaFoldDB" id="A0A8S2HUD0"/>
<dbReference type="EMBL" id="CAJOBA010003539">
    <property type="protein sequence ID" value="CAF3685231.1"/>
    <property type="molecule type" value="Genomic_DNA"/>
</dbReference>
<evidence type="ECO:0000313" key="4">
    <source>
        <dbReference type="Proteomes" id="UP000682733"/>
    </source>
</evidence>
<evidence type="ECO:0000313" key="3">
    <source>
        <dbReference type="EMBL" id="CAF3685231.1"/>
    </source>
</evidence>
<dbReference type="EMBL" id="CAJNOK010003538">
    <property type="protein sequence ID" value="CAF0905244.1"/>
    <property type="molecule type" value="Genomic_DNA"/>
</dbReference>
<protein>
    <submittedName>
        <fullName evidence="3">Uncharacterized protein</fullName>
    </submittedName>
</protein>
<feature type="chain" id="PRO_5036273598" evidence="1">
    <location>
        <begin position="35"/>
        <end position="244"/>
    </location>
</feature>
<evidence type="ECO:0000256" key="1">
    <source>
        <dbReference type="SAM" id="SignalP"/>
    </source>
</evidence>
<reference evidence="3" key="1">
    <citation type="submission" date="2021-02" db="EMBL/GenBank/DDBJ databases">
        <authorList>
            <person name="Nowell W R."/>
        </authorList>
    </citation>
    <scope>NUCLEOTIDE SEQUENCE</scope>
</reference>
<keyword evidence="1" id="KW-0732">Signal</keyword>
<dbReference type="Proteomes" id="UP000682733">
    <property type="component" value="Unassembled WGS sequence"/>
</dbReference>